<comment type="caution">
    <text evidence="1">The sequence shown here is derived from an EMBL/GenBank/DDBJ whole genome shotgun (WGS) entry which is preliminary data.</text>
</comment>
<keyword evidence="2" id="KW-1185">Reference proteome</keyword>
<evidence type="ECO:0000313" key="2">
    <source>
        <dbReference type="Proteomes" id="UP000076154"/>
    </source>
</evidence>
<accession>A0A369KC69</accession>
<reference evidence="1" key="1">
    <citation type="submission" date="2018-04" db="EMBL/GenBank/DDBJ databases">
        <title>Whole genome sequencing of Hypsizygus marmoreus.</title>
        <authorList>
            <person name="Choi I.-G."/>
            <person name="Min B."/>
            <person name="Kim J.-G."/>
            <person name="Kim S."/>
            <person name="Oh Y.-L."/>
            <person name="Kong W.-S."/>
            <person name="Park H."/>
            <person name="Jeong J."/>
            <person name="Song E.-S."/>
        </authorList>
    </citation>
    <scope>NUCLEOTIDE SEQUENCE [LARGE SCALE GENOMIC DNA]</scope>
    <source>
        <strain evidence="1">51987-8</strain>
    </source>
</reference>
<organism evidence="1 2">
    <name type="scientific">Hypsizygus marmoreus</name>
    <name type="common">White beech mushroom</name>
    <name type="synonym">Agaricus marmoreus</name>
    <dbReference type="NCBI Taxonomy" id="39966"/>
    <lineage>
        <taxon>Eukaryota</taxon>
        <taxon>Fungi</taxon>
        <taxon>Dikarya</taxon>
        <taxon>Basidiomycota</taxon>
        <taxon>Agaricomycotina</taxon>
        <taxon>Agaricomycetes</taxon>
        <taxon>Agaricomycetidae</taxon>
        <taxon>Agaricales</taxon>
        <taxon>Tricholomatineae</taxon>
        <taxon>Lyophyllaceae</taxon>
        <taxon>Hypsizygus</taxon>
    </lineage>
</organism>
<gene>
    <name evidence="1" type="ORF">Hypma_007010</name>
</gene>
<dbReference type="InParanoid" id="A0A369KC69"/>
<dbReference type="EMBL" id="LUEZ02000005">
    <property type="protein sequence ID" value="RDB30467.1"/>
    <property type="molecule type" value="Genomic_DNA"/>
</dbReference>
<protein>
    <submittedName>
        <fullName evidence="1">Uncharacterized protein</fullName>
    </submittedName>
</protein>
<sequence length="83" mass="9085">MEFFLTDGRSLIPTSYCCKVPNRPAIVVVIGNWRVDEGAARRTNVVVDEQGDTGKKCDEEVASSSEVVATRILSSSTSNWAYT</sequence>
<name>A0A369KC69_HYPMA</name>
<dbReference type="Proteomes" id="UP000076154">
    <property type="component" value="Unassembled WGS sequence"/>
</dbReference>
<dbReference type="AlphaFoldDB" id="A0A369KC69"/>
<evidence type="ECO:0000313" key="1">
    <source>
        <dbReference type="EMBL" id="RDB30467.1"/>
    </source>
</evidence>
<proteinExistence type="predicted"/>